<feature type="transmembrane region" description="Helical" evidence="8">
    <location>
        <begin position="438"/>
        <end position="458"/>
    </location>
</feature>
<dbReference type="InterPro" id="IPR045316">
    <property type="entry name" value="Msc2-like"/>
</dbReference>
<dbReference type="GO" id="GO:0031410">
    <property type="term" value="C:cytoplasmic vesicle"/>
    <property type="evidence" value="ECO:0007669"/>
    <property type="project" value="TreeGrafter"/>
</dbReference>
<dbReference type="PANTHER" id="PTHR45755:SF4">
    <property type="entry name" value="ZINC TRANSPORTER 7"/>
    <property type="match status" value="1"/>
</dbReference>
<dbReference type="InterPro" id="IPR058533">
    <property type="entry name" value="Cation_efflux_TM"/>
</dbReference>
<name>S3CYU5_GLAL2</name>
<feature type="compositionally biased region" description="Basic and acidic residues" evidence="9">
    <location>
        <begin position="382"/>
        <end position="402"/>
    </location>
</feature>
<protein>
    <recommendedName>
        <fullName evidence="8">Zinc transporter</fullName>
    </recommendedName>
</protein>
<dbReference type="InterPro" id="IPR027469">
    <property type="entry name" value="Cation_efflux_TMD_sf"/>
</dbReference>
<feature type="compositionally biased region" description="Basic and acidic residues" evidence="9">
    <location>
        <begin position="129"/>
        <end position="156"/>
    </location>
</feature>
<dbReference type="GO" id="GO:0006882">
    <property type="term" value="P:intracellular zinc ion homeostasis"/>
    <property type="evidence" value="ECO:0007669"/>
    <property type="project" value="InterPro"/>
</dbReference>
<dbReference type="GeneID" id="19471780"/>
<keyword evidence="8" id="KW-0256">Endoplasmic reticulum</keyword>
<keyword evidence="3 8" id="KW-0813">Transport</keyword>
<keyword evidence="5 8" id="KW-1133">Transmembrane helix</keyword>
<evidence type="ECO:0000256" key="1">
    <source>
        <dbReference type="ARBA" id="ARBA00004141"/>
    </source>
</evidence>
<evidence type="ECO:0000313" key="11">
    <source>
        <dbReference type="EMBL" id="EPE31437.1"/>
    </source>
</evidence>
<feature type="region of interest" description="Disordered" evidence="9">
    <location>
        <begin position="324"/>
        <end position="402"/>
    </location>
</feature>
<evidence type="ECO:0000256" key="8">
    <source>
        <dbReference type="RuleBase" id="RU369017"/>
    </source>
</evidence>
<feature type="compositionally biased region" description="Basic residues" evidence="9">
    <location>
        <begin position="15"/>
        <end position="24"/>
    </location>
</feature>
<dbReference type="NCBIfam" id="TIGR01297">
    <property type="entry name" value="CDF"/>
    <property type="match status" value="1"/>
</dbReference>
<keyword evidence="12" id="KW-1185">Reference proteome</keyword>
<evidence type="ECO:0000256" key="5">
    <source>
        <dbReference type="ARBA" id="ARBA00022989"/>
    </source>
</evidence>
<dbReference type="eggNOG" id="KOG1484">
    <property type="taxonomic scope" value="Eukaryota"/>
</dbReference>
<reference evidence="11 12" key="1">
    <citation type="journal article" date="2013" name="BMC Genomics">
        <title>Genomics-driven discovery of the pneumocandin biosynthetic gene cluster in the fungus Glarea lozoyensis.</title>
        <authorList>
            <person name="Chen L."/>
            <person name="Yue Q."/>
            <person name="Zhang X."/>
            <person name="Xiang M."/>
            <person name="Wang C."/>
            <person name="Li S."/>
            <person name="Che Y."/>
            <person name="Ortiz-Lopez F.J."/>
            <person name="Bills G.F."/>
            <person name="Liu X."/>
            <person name="An Z."/>
        </authorList>
    </citation>
    <scope>NUCLEOTIDE SEQUENCE [LARGE SCALE GENOMIC DNA]</scope>
    <source>
        <strain evidence="12">ATCC 20868 / MF5171</strain>
    </source>
</reference>
<accession>S3CYU5</accession>
<feature type="compositionally biased region" description="Basic and acidic residues" evidence="9">
    <location>
        <begin position="327"/>
        <end position="364"/>
    </location>
</feature>
<sequence>MASSYALPASAIHGHVHPHSHAHSQSHSASPSRPFAGNTSRQLRSERSSSSLHMHSASESSVNHSYDSDTNHNHDRLSRITSPSTSNGYAPVYGQFEDRKVNHGRPLSYVGSHESFNQTNTIKHTHSHHDHDHHDHHDHSHDHSQHDHHHDNGHDHDHHKHSILVDPRSKFTALLLPLIQNYPLLHTIMSEKDSRRIFYFMSLNFAFMMVQAFYGYITDSLGLLSDSIHMFFDCLALGVGLFAAVASKWPPSQRFPYGFGKIESLSGFGNGVFLMLISVEIMIEATERLSDGRETKRLLELFVVSGMGLAVNLVGMACFGHHHHGHDHGDHSHGHSHSDEKAHSHDDDHSHDHKHDCSHGDHDHKHEHKNHSHSPLLPASKPEADHSHSHADHGHSHGHSHDNENMHGIFLHVLADTMGSAAVMVSTALIYISGWSGWDPIASCIIAILIFLSSIPLIKSTAKKLLLTIPDDVEYNLRTTLSSVSDLRGVASYSVPRFWLGDKNAEAENVGVLGVMHIVATRGSDLDDVRERTRALLRSHGIDVVVQVEKDGDNSCWCGGSASRSPSRF</sequence>
<dbReference type="STRING" id="1116229.S3CYU5"/>
<dbReference type="RefSeq" id="XP_008081712.1">
    <property type="nucleotide sequence ID" value="XM_008083521.1"/>
</dbReference>
<feature type="domain" description="Cation efflux protein transmembrane" evidence="10">
    <location>
        <begin position="197"/>
        <end position="466"/>
    </location>
</feature>
<feature type="transmembrane region" description="Helical" evidence="8">
    <location>
        <begin position="298"/>
        <end position="319"/>
    </location>
</feature>
<feature type="compositionally biased region" description="Low complexity" evidence="9">
    <location>
        <begin position="25"/>
        <end position="34"/>
    </location>
</feature>
<proteinExistence type="inferred from homology"/>
<dbReference type="SUPFAM" id="SSF161111">
    <property type="entry name" value="Cation efflux protein transmembrane domain-like"/>
    <property type="match status" value="1"/>
</dbReference>
<evidence type="ECO:0000256" key="3">
    <source>
        <dbReference type="ARBA" id="ARBA00022448"/>
    </source>
</evidence>
<keyword evidence="6 8" id="KW-0406">Ion transport</keyword>
<dbReference type="InterPro" id="IPR002524">
    <property type="entry name" value="Cation_efflux"/>
</dbReference>
<evidence type="ECO:0000259" key="10">
    <source>
        <dbReference type="Pfam" id="PF01545"/>
    </source>
</evidence>
<organism evidence="11 12">
    <name type="scientific">Glarea lozoyensis (strain ATCC 20868 / MF5171)</name>
    <dbReference type="NCBI Taxonomy" id="1116229"/>
    <lineage>
        <taxon>Eukaryota</taxon>
        <taxon>Fungi</taxon>
        <taxon>Dikarya</taxon>
        <taxon>Ascomycota</taxon>
        <taxon>Pezizomycotina</taxon>
        <taxon>Leotiomycetes</taxon>
        <taxon>Helotiales</taxon>
        <taxon>Helotiaceae</taxon>
        <taxon>Glarea</taxon>
    </lineage>
</organism>
<feature type="transmembrane region" description="Helical" evidence="8">
    <location>
        <begin position="267"/>
        <end position="286"/>
    </location>
</feature>
<evidence type="ECO:0000256" key="4">
    <source>
        <dbReference type="ARBA" id="ARBA00022692"/>
    </source>
</evidence>
<comment type="similarity">
    <text evidence="2 8">Belongs to the cation diffusion facilitator (CDF) transporter (TC 2.A.4) family. SLC30A subfamily.</text>
</comment>
<feature type="region of interest" description="Disordered" evidence="9">
    <location>
        <begin position="15"/>
        <end position="92"/>
    </location>
</feature>
<feature type="transmembrane region" description="Helical" evidence="8">
    <location>
        <begin position="197"/>
        <end position="216"/>
    </location>
</feature>
<dbReference type="GO" id="GO:0005385">
    <property type="term" value="F:zinc ion transmembrane transporter activity"/>
    <property type="evidence" value="ECO:0007669"/>
    <property type="project" value="UniProtKB-UniRule"/>
</dbReference>
<comment type="function">
    <text evidence="8">Functions as a zinc transporter.</text>
</comment>
<gene>
    <name evidence="11" type="ORF">GLAREA_12740</name>
</gene>
<feature type="region of interest" description="Disordered" evidence="9">
    <location>
        <begin position="123"/>
        <end position="162"/>
    </location>
</feature>
<keyword evidence="7 8" id="KW-0472">Membrane</keyword>
<feature type="compositionally biased region" description="Low complexity" evidence="9">
    <location>
        <begin position="48"/>
        <end position="61"/>
    </location>
</feature>
<dbReference type="OrthoDB" id="78669at2759"/>
<feature type="compositionally biased region" description="Polar residues" evidence="9">
    <location>
        <begin position="79"/>
        <end position="88"/>
    </location>
</feature>
<evidence type="ECO:0000256" key="7">
    <source>
        <dbReference type="ARBA" id="ARBA00023136"/>
    </source>
</evidence>
<dbReference type="Pfam" id="PF01545">
    <property type="entry name" value="Cation_efflux"/>
    <property type="match status" value="1"/>
</dbReference>
<evidence type="ECO:0000256" key="9">
    <source>
        <dbReference type="SAM" id="MobiDB-lite"/>
    </source>
</evidence>
<keyword evidence="4 8" id="KW-0812">Transmembrane</keyword>
<dbReference type="HOGENOM" id="CLU_013430_11_2_1"/>
<dbReference type="Proteomes" id="UP000016922">
    <property type="component" value="Unassembled WGS sequence"/>
</dbReference>
<evidence type="ECO:0000256" key="6">
    <source>
        <dbReference type="ARBA" id="ARBA00023065"/>
    </source>
</evidence>
<dbReference type="EMBL" id="KE145362">
    <property type="protein sequence ID" value="EPE31437.1"/>
    <property type="molecule type" value="Genomic_DNA"/>
</dbReference>
<dbReference type="Gene3D" id="1.20.1510.10">
    <property type="entry name" value="Cation efflux protein transmembrane domain"/>
    <property type="match status" value="2"/>
</dbReference>
<dbReference type="PANTHER" id="PTHR45755">
    <property type="match status" value="1"/>
</dbReference>
<feature type="transmembrane region" description="Helical" evidence="8">
    <location>
        <begin position="228"/>
        <end position="246"/>
    </location>
</feature>
<comment type="subcellular location">
    <subcellularLocation>
        <location evidence="8">Endoplasmic reticulum membrane</location>
        <topology evidence="8">Multi-pass membrane protein</topology>
    </subcellularLocation>
    <subcellularLocation>
        <location evidence="1">Membrane</location>
        <topology evidence="1">Multi-pass membrane protein</topology>
    </subcellularLocation>
</comment>
<evidence type="ECO:0000313" key="12">
    <source>
        <dbReference type="Proteomes" id="UP000016922"/>
    </source>
</evidence>
<dbReference type="AlphaFoldDB" id="S3CYU5"/>
<dbReference type="KEGG" id="glz:GLAREA_12740"/>
<dbReference type="GO" id="GO:0005794">
    <property type="term" value="C:Golgi apparatus"/>
    <property type="evidence" value="ECO:0007669"/>
    <property type="project" value="TreeGrafter"/>
</dbReference>
<evidence type="ECO:0000256" key="2">
    <source>
        <dbReference type="ARBA" id="ARBA00008873"/>
    </source>
</evidence>
<feature type="compositionally biased region" description="Basic and acidic residues" evidence="9">
    <location>
        <begin position="66"/>
        <end position="78"/>
    </location>
</feature>
<dbReference type="OMA" id="PWSGWDP"/>
<dbReference type="GO" id="GO:1904257">
    <property type="term" value="P:zinc ion import into Golgi lumen"/>
    <property type="evidence" value="ECO:0007669"/>
    <property type="project" value="TreeGrafter"/>
</dbReference>
<feature type="transmembrane region" description="Helical" evidence="8">
    <location>
        <begin position="409"/>
        <end position="432"/>
    </location>
</feature>
<dbReference type="GO" id="GO:0005789">
    <property type="term" value="C:endoplasmic reticulum membrane"/>
    <property type="evidence" value="ECO:0007669"/>
    <property type="project" value="UniProtKB-SubCell"/>
</dbReference>